<dbReference type="Proteomes" id="UP000189935">
    <property type="component" value="Chromosome I"/>
</dbReference>
<feature type="region of interest" description="Disordered" evidence="1">
    <location>
        <begin position="28"/>
        <end position="80"/>
    </location>
</feature>
<accession>A0A1M6T350</accession>
<dbReference type="AlphaFoldDB" id="A0A1M6T350"/>
<evidence type="ECO:0000313" key="3">
    <source>
        <dbReference type="EMBL" id="SHK51306.1"/>
    </source>
</evidence>
<proteinExistence type="predicted"/>
<name>A0A1M6T350_9BRAD</name>
<feature type="compositionally biased region" description="Basic and acidic residues" evidence="1">
    <location>
        <begin position="64"/>
        <end position="80"/>
    </location>
</feature>
<feature type="compositionally biased region" description="Low complexity" evidence="1">
    <location>
        <begin position="28"/>
        <end position="40"/>
    </location>
</feature>
<feature type="signal peptide" evidence="2">
    <location>
        <begin position="1"/>
        <end position="21"/>
    </location>
</feature>
<evidence type="ECO:0000256" key="2">
    <source>
        <dbReference type="SAM" id="SignalP"/>
    </source>
</evidence>
<evidence type="ECO:0000313" key="4">
    <source>
        <dbReference type="Proteomes" id="UP000189935"/>
    </source>
</evidence>
<organism evidence="3 4">
    <name type="scientific">Bradyrhizobium lablabi</name>
    <dbReference type="NCBI Taxonomy" id="722472"/>
    <lineage>
        <taxon>Bacteria</taxon>
        <taxon>Pseudomonadati</taxon>
        <taxon>Pseudomonadota</taxon>
        <taxon>Alphaproteobacteria</taxon>
        <taxon>Hyphomicrobiales</taxon>
        <taxon>Nitrobacteraceae</taxon>
        <taxon>Bradyrhizobium</taxon>
    </lineage>
</organism>
<dbReference type="EMBL" id="LT670844">
    <property type="protein sequence ID" value="SHK51306.1"/>
    <property type="molecule type" value="Genomic_DNA"/>
</dbReference>
<evidence type="ECO:0008006" key="5">
    <source>
        <dbReference type="Google" id="ProtNLM"/>
    </source>
</evidence>
<feature type="chain" id="PRO_5012252066" description="Secreted protein" evidence="2">
    <location>
        <begin position="22"/>
        <end position="96"/>
    </location>
</feature>
<sequence length="96" mass="10204">MRNVIRTIVLLAMFGSRVTIAQTVGSVTSSAQSSSATVPSLRAPTLLTQNTRLTGAPVGHRQPHARDVPSENPGDLEHIGEEDAAVDRKLNICRGC</sequence>
<reference evidence="3 4" key="1">
    <citation type="submission" date="2016-11" db="EMBL/GenBank/DDBJ databases">
        <authorList>
            <person name="Jaros S."/>
            <person name="Januszkiewicz K."/>
            <person name="Wedrychowicz H."/>
        </authorList>
    </citation>
    <scope>NUCLEOTIDE SEQUENCE [LARGE SCALE GENOMIC DNA]</scope>
    <source>
        <strain evidence="3 4">GAS499</strain>
    </source>
</reference>
<keyword evidence="2" id="KW-0732">Signal</keyword>
<evidence type="ECO:0000256" key="1">
    <source>
        <dbReference type="SAM" id="MobiDB-lite"/>
    </source>
</evidence>
<gene>
    <name evidence="3" type="ORF">SAMN05444159_3449</name>
</gene>
<protein>
    <recommendedName>
        <fullName evidence="5">Secreted protein</fullName>
    </recommendedName>
</protein>